<dbReference type="AlphaFoldDB" id="A0A0R3SQD2"/>
<dbReference type="Proteomes" id="UP000274504">
    <property type="component" value="Unassembled WGS sequence"/>
</dbReference>
<evidence type="ECO:0000313" key="3">
    <source>
        <dbReference type="WBParaSite" id="HDID_0000727501-mRNA-1"/>
    </source>
</evidence>
<reference evidence="1 2" key="2">
    <citation type="submission" date="2018-11" db="EMBL/GenBank/DDBJ databases">
        <authorList>
            <consortium name="Pathogen Informatics"/>
        </authorList>
    </citation>
    <scope>NUCLEOTIDE SEQUENCE [LARGE SCALE GENOMIC DNA]</scope>
</reference>
<name>A0A0R3SQD2_HYMDI</name>
<gene>
    <name evidence="1" type="ORF">HDID_LOCUS7273</name>
</gene>
<protein>
    <submittedName>
        <fullName evidence="3">Vesicle-fusing ATPase</fullName>
    </submittedName>
</protein>
<evidence type="ECO:0000313" key="2">
    <source>
        <dbReference type="Proteomes" id="UP000274504"/>
    </source>
</evidence>
<reference evidence="3" key="1">
    <citation type="submission" date="2017-02" db="UniProtKB">
        <authorList>
            <consortium name="WormBaseParasite"/>
        </authorList>
    </citation>
    <scope>IDENTIFICATION</scope>
</reference>
<dbReference type="WBParaSite" id="HDID_0000727501-mRNA-1">
    <property type="protein sequence ID" value="HDID_0000727501-mRNA-1"/>
    <property type="gene ID" value="HDID_0000727501"/>
</dbReference>
<organism evidence="3">
    <name type="scientific">Hymenolepis diminuta</name>
    <name type="common">Rat tapeworm</name>
    <dbReference type="NCBI Taxonomy" id="6216"/>
    <lineage>
        <taxon>Eukaryota</taxon>
        <taxon>Metazoa</taxon>
        <taxon>Spiralia</taxon>
        <taxon>Lophotrochozoa</taxon>
        <taxon>Platyhelminthes</taxon>
        <taxon>Cestoda</taxon>
        <taxon>Eucestoda</taxon>
        <taxon>Cyclophyllidea</taxon>
        <taxon>Hymenolepididae</taxon>
        <taxon>Hymenolepis</taxon>
    </lineage>
</organism>
<accession>A0A0R3SQD2</accession>
<sequence>MHLEIAFGTDEANRRYCTKEHSTFEINFIPPIQPRKFTKLYIDTADVVATEIINSTPLEGVITKYPGSFLKGNQELVNRAAEEAKATGKVEDNGGTLVGKSDKSNHKRLLRLDTL</sequence>
<proteinExistence type="predicted"/>
<evidence type="ECO:0000313" key="1">
    <source>
        <dbReference type="EMBL" id="VDL59591.1"/>
    </source>
</evidence>
<dbReference type="EMBL" id="UYSG01010920">
    <property type="protein sequence ID" value="VDL59591.1"/>
    <property type="molecule type" value="Genomic_DNA"/>
</dbReference>